<evidence type="ECO:0000313" key="3">
    <source>
        <dbReference type="Proteomes" id="UP000006583"/>
    </source>
</evidence>
<dbReference type="SUPFAM" id="SSF103088">
    <property type="entry name" value="OmpA-like"/>
    <property type="match status" value="1"/>
</dbReference>
<keyword evidence="3" id="KW-1185">Reference proteome</keyword>
<proteinExistence type="predicted"/>
<evidence type="ECO:0008006" key="4">
    <source>
        <dbReference type="Google" id="ProtNLM"/>
    </source>
</evidence>
<dbReference type="Gene3D" id="3.30.1330.60">
    <property type="entry name" value="OmpA-like domain"/>
    <property type="match status" value="1"/>
</dbReference>
<dbReference type="HOGENOM" id="CLU_1038009_0_0_0"/>
<reference evidence="2 3" key="1">
    <citation type="journal article" date="2013" name="Genome Announc.">
        <title>Complete genome sequence of the hyperthermophilic sulfate-reducing bacterium Thermodesulfobacterium geofontis OPF15T.</title>
        <authorList>
            <person name="Elkins J.G."/>
            <person name="Hamilton-Brehm S.D."/>
            <person name="Lucas S."/>
            <person name="Han J."/>
            <person name="Lapidus A."/>
            <person name="Cheng J.F."/>
            <person name="Goodwin L.A."/>
            <person name="Pitluck S."/>
            <person name="Peters L."/>
            <person name="Mikhailova N."/>
            <person name="Davenport K.W."/>
            <person name="Detter J.C."/>
            <person name="Han C.S."/>
            <person name="Tapia R."/>
            <person name="Land M.L."/>
            <person name="Hauser L."/>
            <person name="Kyrpides N.C."/>
            <person name="Ivanova N.N."/>
            <person name="Pagani I."/>
            <person name="Bruce D."/>
            <person name="Woyke T."/>
            <person name="Cottingham R.W."/>
        </authorList>
    </citation>
    <scope>NUCLEOTIDE SEQUENCE [LARGE SCALE GENOMIC DNA]</scope>
    <source>
        <strain evidence="2 3">OPF15</strain>
    </source>
</reference>
<protein>
    <recommendedName>
        <fullName evidence="4">OmpA-like domain-containing protein</fullName>
    </recommendedName>
</protein>
<dbReference type="KEGG" id="top:TOPB45_0316"/>
<dbReference type="AlphaFoldDB" id="F8C3B5"/>
<evidence type="ECO:0000313" key="2">
    <source>
        <dbReference type="EMBL" id="AEH22429.1"/>
    </source>
</evidence>
<organism evidence="2 3">
    <name type="scientific">Thermodesulfobacterium geofontis (strain OPF15)</name>
    <dbReference type="NCBI Taxonomy" id="795359"/>
    <lineage>
        <taxon>Bacteria</taxon>
        <taxon>Pseudomonadati</taxon>
        <taxon>Thermodesulfobacteriota</taxon>
        <taxon>Thermodesulfobacteria</taxon>
        <taxon>Thermodesulfobacteriales</taxon>
        <taxon>Thermodesulfobacteriaceae</taxon>
        <taxon>Thermodesulfobacterium</taxon>
    </lineage>
</organism>
<feature type="coiled-coil region" evidence="1">
    <location>
        <begin position="77"/>
        <end position="133"/>
    </location>
</feature>
<keyword evidence="1" id="KW-0175">Coiled coil</keyword>
<evidence type="ECO:0000256" key="1">
    <source>
        <dbReference type="SAM" id="Coils"/>
    </source>
</evidence>
<dbReference type="PATRIC" id="fig|795359.3.peg.319"/>
<gene>
    <name evidence="2" type="ordered locus">TOPB45_0316</name>
</gene>
<sequence length="268" mass="30056">MKKNILIGLLFIVIGIFLAGCAGESTKLYMKDVSNTTKTIDFPSGTITGAASKDQAKVLAQIFVDSHNMAMSEFSELKQKTSNIESATKNLEELNKKLEEEIQKLDANTQNILRASQSNLELAKKTLELIEELSKKQGTGEITIFFPVGSSKIKENSFEYQRLVNFLDYLARESKGRKILFISIGSASALGNKKINEKLAKERASAPIEIIKKYLINVPHEIFSVYGVGDFYSPKNVSMKEHERYQHTRLIAVYETEQIPNLPAEPMK</sequence>
<dbReference type="Proteomes" id="UP000006583">
    <property type="component" value="Chromosome"/>
</dbReference>
<dbReference type="PROSITE" id="PS51257">
    <property type="entry name" value="PROKAR_LIPOPROTEIN"/>
    <property type="match status" value="1"/>
</dbReference>
<dbReference type="STRING" id="795359.TOPB45_0316"/>
<dbReference type="EMBL" id="CP002829">
    <property type="protein sequence ID" value="AEH22429.1"/>
    <property type="molecule type" value="Genomic_DNA"/>
</dbReference>
<dbReference type="InterPro" id="IPR036737">
    <property type="entry name" value="OmpA-like_sf"/>
</dbReference>
<name>F8C3B5_THEGP</name>
<accession>F8C3B5</accession>
<dbReference type="OrthoDB" id="9782229at2"/>
<dbReference type="RefSeq" id="WP_013909129.1">
    <property type="nucleotide sequence ID" value="NC_015682.1"/>
</dbReference>